<evidence type="ECO:0000313" key="2">
    <source>
        <dbReference type="EMBL" id="GMH21170.1"/>
    </source>
</evidence>
<keyword evidence="1" id="KW-0472">Membrane</keyword>
<comment type="caution">
    <text evidence="2">The sequence shown here is derived from an EMBL/GenBank/DDBJ whole genome shotgun (WGS) entry which is preliminary data.</text>
</comment>
<dbReference type="EMBL" id="BSYO01000022">
    <property type="protein sequence ID" value="GMH21170.1"/>
    <property type="molecule type" value="Genomic_DNA"/>
</dbReference>
<keyword evidence="1" id="KW-0812">Transmembrane</keyword>
<feature type="transmembrane region" description="Helical" evidence="1">
    <location>
        <begin position="193"/>
        <end position="213"/>
    </location>
</feature>
<evidence type="ECO:0000313" key="3">
    <source>
        <dbReference type="Proteomes" id="UP001279734"/>
    </source>
</evidence>
<keyword evidence="3" id="KW-1185">Reference proteome</keyword>
<sequence length="233" mass="26036">MLILYEVANATFDVEPYAAAIAVRLAWRWKAPDFLSPACCSGFCVWLFAGPGGKFIASELLRSGDSDVRPPDGYSFWCLCFQFDLQRCSGKFSCPAVLAAIAVVLQHLRELILSFWICGWVYLLILDWHGVGVSLSWYWLYAALGDVAVGSIWFSACCRIGYQWRCRWVPAMSDGDPVSWASSSGAVLDDSKWHLAMLMFLLVAAWIIISVGANLKNDAPLQWLIAVLMRWCS</sequence>
<dbReference type="AlphaFoldDB" id="A0AAD3T0I0"/>
<feature type="transmembrane region" description="Helical" evidence="1">
    <location>
        <begin position="111"/>
        <end position="131"/>
    </location>
</feature>
<keyword evidence="1" id="KW-1133">Transmembrane helix</keyword>
<dbReference type="Proteomes" id="UP001279734">
    <property type="component" value="Unassembled WGS sequence"/>
</dbReference>
<name>A0AAD3T0I0_NEPGR</name>
<gene>
    <name evidence="2" type="ORF">Nepgr_023012</name>
</gene>
<reference evidence="2" key="1">
    <citation type="submission" date="2023-05" db="EMBL/GenBank/DDBJ databases">
        <title>Nepenthes gracilis genome sequencing.</title>
        <authorList>
            <person name="Fukushima K."/>
        </authorList>
    </citation>
    <scope>NUCLEOTIDE SEQUENCE</scope>
    <source>
        <strain evidence="2">SING2019-196</strain>
    </source>
</reference>
<evidence type="ECO:0000256" key="1">
    <source>
        <dbReference type="SAM" id="Phobius"/>
    </source>
</evidence>
<accession>A0AAD3T0I0</accession>
<feature type="transmembrane region" description="Helical" evidence="1">
    <location>
        <begin position="137"/>
        <end position="162"/>
    </location>
</feature>
<protein>
    <submittedName>
        <fullName evidence="2">Uncharacterized protein</fullName>
    </submittedName>
</protein>
<organism evidence="2 3">
    <name type="scientific">Nepenthes gracilis</name>
    <name type="common">Slender pitcher plant</name>
    <dbReference type="NCBI Taxonomy" id="150966"/>
    <lineage>
        <taxon>Eukaryota</taxon>
        <taxon>Viridiplantae</taxon>
        <taxon>Streptophyta</taxon>
        <taxon>Embryophyta</taxon>
        <taxon>Tracheophyta</taxon>
        <taxon>Spermatophyta</taxon>
        <taxon>Magnoliopsida</taxon>
        <taxon>eudicotyledons</taxon>
        <taxon>Gunneridae</taxon>
        <taxon>Pentapetalae</taxon>
        <taxon>Caryophyllales</taxon>
        <taxon>Nepenthaceae</taxon>
        <taxon>Nepenthes</taxon>
    </lineage>
</organism>
<proteinExistence type="predicted"/>